<accession>A0A0B2UXP3</accession>
<protein>
    <recommendedName>
        <fullName evidence="5">Transmembrane protein</fullName>
    </recommendedName>
</protein>
<keyword evidence="1" id="KW-1133">Transmembrane helix</keyword>
<dbReference type="AlphaFoldDB" id="A0A0B2UXP3"/>
<keyword evidence="2" id="KW-0732">Signal</keyword>
<feature type="chain" id="PRO_5002095791" description="Transmembrane protein" evidence="2">
    <location>
        <begin position="26"/>
        <end position="117"/>
    </location>
</feature>
<proteinExistence type="predicted"/>
<gene>
    <name evidence="3" type="ORF">Tcan_12674</name>
</gene>
<reference evidence="3 4" key="1">
    <citation type="submission" date="2014-11" db="EMBL/GenBank/DDBJ databases">
        <title>Genetic blueprint of the zoonotic pathogen Toxocara canis.</title>
        <authorList>
            <person name="Zhu X.-Q."/>
            <person name="Korhonen P.K."/>
            <person name="Cai H."/>
            <person name="Young N.D."/>
            <person name="Nejsum P."/>
            <person name="von Samson-Himmelstjerna G."/>
            <person name="Boag P.R."/>
            <person name="Tan P."/>
            <person name="Li Q."/>
            <person name="Min J."/>
            <person name="Yang Y."/>
            <person name="Wang X."/>
            <person name="Fang X."/>
            <person name="Hall R.S."/>
            <person name="Hofmann A."/>
            <person name="Sternberg P.W."/>
            <person name="Jex A.R."/>
            <person name="Gasser R.B."/>
        </authorList>
    </citation>
    <scope>NUCLEOTIDE SEQUENCE [LARGE SCALE GENOMIC DNA]</scope>
    <source>
        <strain evidence="3">PN_DK_2014</strain>
    </source>
</reference>
<feature type="transmembrane region" description="Helical" evidence="1">
    <location>
        <begin position="95"/>
        <end position="112"/>
    </location>
</feature>
<evidence type="ECO:0000313" key="3">
    <source>
        <dbReference type="EMBL" id="KHN75801.1"/>
    </source>
</evidence>
<dbReference type="Proteomes" id="UP000031036">
    <property type="component" value="Unassembled WGS sequence"/>
</dbReference>
<sequence>MRSQQGHHSFGALILLMTLIISIFADNVILSSSSSSLDGPIITIERDEAPPKEQNDDSRTMHVTATGRPTVIEFSFSSNATGNSNDSHSSVSSSISLNVHVLMAILSAYLFYQCFTI</sequence>
<evidence type="ECO:0008006" key="5">
    <source>
        <dbReference type="Google" id="ProtNLM"/>
    </source>
</evidence>
<feature type="signal peptide" evidence="2">
    <location>
        <begin position="1"/>
        <end position="25"/>
    </location>
</feature>
<organism evidence="3 4">
    <name type="scientific">Toxocara canis</name>
    <name type="common">Canine roundworm</name>
    <dbReference type="NCBI Taxonomy" id="6265"/>
    <lineage>
        <taxon>Eukaryota</taxon>
        <taxon>Metazoa</taxon>
        <taxon>Ecdysozoa</taxon>
        <taxon>Nematoda</taxon>
        <taxon>Chromadorea</taxon>
        <taxon>Rhabditida</taxon>
        <taxon>Spirurina</taxon>
        <taxon>Ascaridomorpha</taxon>
        <taxon>Ascaridoidea</taxon>
        <taxon>Toxocaridae</taxon>
        <taxon>Toxocara</taxon>
    </lineage>
</organism>
<evidence type="ECO:0000256" key="1">
    <source>
        <dbReference type="SAM" id="Phobius"/>
    </source>
</evidence>
<evidence type="ECO:0000313" key="4">
    <source>
        <dbReference type="Proteomes" id="UP000031036"/>
    </source>
</evidence>
<keyword evidence="4" id="KW-1185">Reference proteome</keyword>
<comment type="caution">
    <text evidence="3">The sequence shown here is derived from an EMBL/GenBank/DDBJ whole genome shotgun (WGS) entry which is preliminary data.</text>
</comment>
<name>A0A0B2UXP3_TOXCA</name>
<keyword evidence="1" id="KW-0472">Membrane</keyword>
<evidence type="ECO:0000256" key="2">
    <source>
        <dbReference type="SAM" id="SignalP"/>
    </source>
</evidence>
<keyword evidence="1" id="KW-0812">Transmembrane</keyword>
<dbReference type="EMBL" id="JPKZ01002623">
    <property type="protein sequence ID" value="KHN75801.1"/>
    <property type="molecule type" value="Genomic_DNA"/>
</dbReference>